<comment type="caution">
    <text evidence="2">The sequence shown here is derived from an EMBL/GenBank/DDBJ whole genome shotgun (WGS) entry which is preliminary data.</text>
</comment>
<organism evidence="2 3">
    <name type="scientific">Brevibacillus nitrificans</name>
    <dbReference type="NCBI Taxonomy" id="651560"/>
    <lineage>
        <taxon>Bacteria</taxon>
        <taxon>Bacillati</taxon>
        <taxon>Bacillota</taxon>
        <taxon>Bacilli</taxon>
        <taxon>Bacillales</taxon>
        <taxon>Paenibacillaceae</taxon>
        <taxon>Brevibacillus</taxon>
    </lineage>
</organism>
<keyword evidence="1" id="KW-0472">Membrane</keyword>
<evidence type="ECO:0000313" key="3">
    <source>
        <dbReference type="Proteomes" id="UP000269573"/>
    </source>
</evidence>
<evidence type="ECO:0000256" key="1">
    <source>
        <dbReference type="SAM" id="Phobius"/>
    </source>
</evidence>
<dbReference type="Proteomes" id="UP000269573">
    <property type="component" value="Unassembled WGS sequence"/>
</dbReference>
<sequence>MVEGGWYLKRFLTIVLSVFIIAAGFIVLRFGSALSQEGNPVPILVSISKLEFTNSNFEQFFESDKKLRFVSKNSGEFRYDVVKEFMKEKGWDYKDQMGSGLIFENDKQTIIVETRQFSRHYFLWDIPNHGVS</sequence>
<dbReference type="EMBL" id="RHHU01000003">
    <property type="protein sequence ID" value="RNB88619.1"/>
    <property type="molecule type" value="Genomic_DNA"/>
</dbReference>
<accession>A0A3M8DLV8</accession>
<reference evidence="2 3" key="1">
    <citation type="submission" date="2018-10" db="EMBL/GenBank/DDBJ databases">
        <title>Phylogenomics of Brevibacillus.</title>
        <authorList>
            <person name="Dunlap C."/>
        </authorList>
    </citation>
    <scope>NUCLEOTIDE SEQUENCE [LARGE SCALE GENOMIC DNA]</scope>
    <source>
        <strain evidence="2 3">JCM 15774</strain>
    </source>
</reference>
<proteinExistence type="predicted"/>
<gene>
    <name evidence="2" type="ORF">EDM59_05760</name>
</gene>
<keyword evidence="1" id="KW-0812">Transmembrane</keyword>
<dbReference type="AlphaFoldDB" id="A0A3M8DLV8"/>
<keyword evidence="3" id="KW-1185">Reference proteome</keyword>
<protein>
    <submittedName>
        <fullName evidence="2">Uncharacterized protein</fullName>
    </submittedName>
</protein>
<feature type="transmembrane region" description="Helical" evidence="1">
    <location>
        <begin position="6"/>
        <end position="28"/>
    </location>
</feature>
<name>A0A3M8DLV8_9BACL</name>
<evidence type="ECO:0000313" key="2">
    <source>
        <dbReference type="EMBL" id="RNB88619.1"/>
    </source>
</evidence>
<keyword evidence="1" id="KW-1133">Transmembrane helix</keyword>